<evidence type="ECO:0000313" key="4">
    <source>
        <dbReference type="Proteomes" id="UP000664859"/>
    </source>
</evidence>
<feature type="signal peptide" evidence="2">
    <location>
        <begin position="1"/>
        <end position="26"/>
    </location>
</feature>
<dbReference type="AlphaFoldDB" id="A0A836CLB6"/>
<comment type="caution">
    <text evidence="3">The sequence shown here is derived from an EMBL/GenBank/DDBJ whole genome shotgun (WGS) entry which is preliminary data.</text>
</comment>
<feature type="compositionally biased region" description="Polar residues" evidence="1">
    <location>
        <begin position="240"/>
        <end position="254"/>
    </location>
</feature>
<feature type="chain" id="PRO_5032283252" evidence="2">
    <location>
        <begin position="27"/>
        <end position="254"/>
    </location>
</feature>
<keyword evidence="2" id="KW-0732">Signal</keyword>
<organism evidence="3 4">
    <name type="scientific">Tribonema minus</name>
    <dbReference type="NCBI Taxonomy" id="303371"/>
    <lineage>
        <taxon>Eukaryota</taxon>
        <taxon>Sar</taxon>
        <taxon>Stramenopiles</taxon>
        <taxon>Ochrophyta</taxon>
        <taxon>PX clade</taxon>
        <taxon>Xanthophyceae</taxon>
        <taxon>Tribonematales</taxon>
        <taxon>Tribonemataceae</taxon>
        <taxon>Tribonema</taxon>
    </lineage>
</organism>
<protein>
    <submittedName>
        <fullName evidence="3">Uncharacterized protein</fullName>
    </submittedName>
</protein>
<evidence type="ECO:0000313" key="3">
    <source>
        <dbReference type="EMBL" id="KAG5190557.1"/>
    </source>
</evidence>
<gene>
    <name evidence="3" type="ORF">JKP88DRAFT_252151</name>
</gene>
<reference evidence="3" key="1">
    <citation type="submission" date="2021-02" db="EMBL/GenBank/DDBJ databases">
        <title>First Annotated Genome of the Yellow-green Alga Tribonema minus.</title>
        <authorList>
            <person name="Mahan K.M."/>
        </authorList>
    </citation>
    <scope>NUCLEOTIDE SEQUENCE</scope>
    <source>
        <strain evidence="3">UTEX B ZZ1240</strain>
    </source>
</reference>
<evidence type="ECO:0000256" key="1">
    <source>
        <dbReference type="SAM" id="MobiDB-lite"/>
    </source>
</evidence>
<keyword evidence="4" id="KW-1185">Reference proteome</keyword>
<dbReference type="Proteomes" id="UP000664859">
    <property type="component" value="Unassembled WGS sequence"/>
</dbReference>
<feature type="region of interest" description="Disordered" evidence="1">
    <location>
        <begin position="219"/>
        <end position="254"/>
    </location>
</feature>
<accession>A0A836CLB6</accession>
<name>A0A836CLB6_9STRA</name>
<dbReference type="EMBL" id="JAFCMP010000032">
    <property type="protein sequence ID" value="KAG5190557.1"/>
    <property type="molecule type" value="Genomic_DNA"/>
</dbReference>
<evidence type="ECO:0000256" key="2">
    <source>
        <dbReference type="SAM" id="SignalP"/>
    </source>
</evidence>
<dbReference type="PROSITE" id="PS51257">
    <property type="entry name" value="PROKAR_LIPOPROTEIN"/>
    <property type="match status" value="1"/>
</dbReference>
<proteinExistence type="predicted"/>
<sequence length="254" mass="27486">MASRTRLCHAILQGVLLLSLSSVAAAAACYGWPLGGCTSMLQYTCESGSAPQQHARADLVYCFDVRASACVSTARLASHCEHDMHNHHASWKKCALRRLRMPQQQPARVCDAPALRNVRCTLEEACCTSECRKCTVLNGGGGSRVAVEPAANATSNGKAQQQGPYAQAISNADEGPHKAAHRQANTTAMLIRDDAHFVVMLIAALKAYWHTYSNSNEKADARAHRQAHSKTDYSPADQKANFSANGHTNRQAQQ</sequence>